<keyword evidence="3" id="KW-1185">Reference proteome</keyword>
<evidence type="ECO:0000256" key="1">
    <source>
        <dbReference type="SAM" id="MobiDB-lite"/>
    </source>
</evidence>
<reference evidence="2" key="1">
    <citation type="submission" date="2021-11" db="EMBL/GenBank/DDBJ databases">
        <authorList>
            <person name="Herlambang A."/>
            <person name="Guo Y."/>
            <person name="Takashima Y."/>
            <person name="Nishizawa T."/>
        </authorList>
    </citation>
    <scope>NUCLEOTIDE SEQUENCE</scope>
    <source>
        <strain evidence="2">E1425</strain>
    </source>
</reference>
<proteinExistence type="predicted"/>
<feature type="region of interest" description="Disordered" evidence="1">
    <location>
        <begin position="1"/>
        <end position="28"/>
    </location>
</feature>
<sequence length="104" mass="11203">MPPKKSVAQLKPKSIRKGGQQGAESMHTFFASAGASSGAITPAASFGSSAVPQPALHGNPGPGTDILSEEQRRSMQPDLSPDEQRWILLDWCKQISVFNFFFLT</sequence>
<protein>
    <submittedName>
        <fullName evidence="2">Uncharacterized protein</fullName>
    </submittedName>
</protein>
<dbReference type="AlphaFoldDB" id="A0A9P3HIS7"/>
<comment type="caution">
    <text evidence="2">The sequence shown here is derived from an EMBL/GenBank/DDBJ whole genome shotgun (WGS) entry which is preliminary data.</text>
</comment>
<name>A0A9P3HIS7_9FUNG</name>
<dbReference type="Proteomes" id="UP000827284">
    <property type="component" value="Unassembled WGS sequence"/>
</dbReference>
<evidence type="ECO:0000313" key="2">
    <source>
        <dbReference type="EMBL" id="GJJ77475.1"/>
    </source>
</evidence>
<gene>
    <name evidence="2" type="ORF">EMPS_09834</name>
</gene>
<organism evidence="2 3">
    <name type="scientific">Entomortierella parvispora</name>
    <dbReference type="NCBI Taxonomy" id="205924"/>
    <lineage>
        <taxon>Eukaryota</taxon>
        <taxon>Fungi</taxon>
        <taxon>Fungi incertae sedis</taxon>
        <taxon>Mucoromycota</taxon>
        <taxon>Mortierellomycotina</taxon>
        <taxon>Mortierellomycetes</taxon>
        <taxon>Mortierellales</taxon>
        <taxon>Mortierellaceae</taxon>
        <taxon>Entomortierella</taxon>
    </lineage>
</organism>
<reference evidence="2" key="2">
    <citation type="journal article" date="2022" name="Microbiol. Resour. Announc.">
        <title>Whole-Genome Sequence of Entomortierella parvispora E1425, a Mucoromycotan Fungus Associated with Burkholderiaceae-Related Endosymbiotic Bacteria.</title>
        <authorList>
            <person name="Herlambang A."/>
            <person name="Guo Y."/>
            <person name="Takashima Y."/>
            <person name="Narisawa K."/>
            <person name="Ohta H."/>
            <person name="Nishizawa T."/>
        </authorList>
    </citation>
    <scope>NUCLEOTIDE SEQUENCE</scope>
    <source>
        <strain evidence="2">E1425</strain>
    </source>
</reference>
<evidence type="ECO:0000313" key="3">
    <source>
        <dbReference type="Proteomes" id="UP000827284"/>
    </source>
</evidence>
<feature type="region of interest" description="Disordered" evidence="1">
    <location>
        <begin position="42"/>
        <end position="80"/>
    </location>
</feature>
<dbReference type="EMBL" id="BQFW01000013">
    <property type="protein sequence ID" value="GJJ77475.1"/>
    <property type="molecule type" value="Genomic_DNA"/>
</dbReference>
<accession>A0A9P3HIS7</accession>